<reference evidence="2" key="1">
    <citation type="submission" date="2014-03" db="EMBL/GenBank/DDBJ databases">
        <authorList>
            <person name="Aksoy S."/>
            <person name="Warren W."/>
            <person name="Wilson R.K."/>
        </authorList>
    </citation>
    <scope>NUCLEOTIDE SEQUENCE [LARGE SCALE GENOMIC DNA]</scope>
    <source>
        <strain evidence="2">IAEA</strain>
    </source>
</reference>
<sequence>MSIGFNLFSTSDFKRLKRKGFSTACKRCIKASSPKHVLVLDHESKSSEELKTSGNKKFSRAHNSCKLFCKGVPVINKRFAVLNSRNISDNLDFSFFIRGFTISRFKFVDDILKTPVSHIDIQPPVNELNRFHFYQPAIDTPTVKGAWHVAYLNYDLNGTLRTLFINYHAVLFSYFYYTIKRTKQNRSCTSELD</sequence>
<reference evidence="1" key="2">
    <citation type="submission" date="2020-05" db="UniProtKB">
        <authorList>
            <consortium name="EnsemblMetazoa"/>
        </authorList>
    </citation>
    <scope>IDENTIFICATION</scope>
    <source>
        <strain evidence="1">IAEA</strain>
    </source>
</reference>
<proteinExistence type="predicted"/>
<protein>
    <submittedName>
        <fullName evidence="1">Uncharacterized protein</fullName>
    </submittedName>
</protein>
<evidence type="ECO:0000313" key="2">
    <source>
        <dbReference type="Proteomes" id="UP000092445"/>
    </source>
</evidence>
<dbReference type="VEuPathDB" id="VectorBase:GPAI014119"/>
<organism evidence="1 2">
    <name type="scientific">Glossina pallidipes</name>
    <name type="common">Tsetse fly</name>
    <dbReference type="NCBI Taxonomy" id="7398"/>
    <lineage>
        <taxon>Eukaryota</taxon>
        <taxon>Metazoa</taxon>
        <taxon>Ecdysozoa</taxon>
        <taxon>Arthropoda</taxon>
        <taxon>Hexapoda</taxon>
        <taxon>Insecta</taxon>
        <taxon>Pterygota</taxon>
        <taxon>Neoptera</taxon>
        <taxon>Endopterygota</taxon>
        <taxon>Diptera</taxon>
        <taxon>Brachycera</taxon>
        <taxon>Muscomorpha</taxon>
        <taxon>Hippoboscoidea</taxon>
        <taxon>Glossinidae</taxon>
        <taxon>Glossina</taxon>
    </lineage>
</organism>
<dbReference type="Proteomes" id="UP000092445">
    <property type="component" value="Unassembled WGS sequence"/>
</dbReference>
<accession>A0A1A9ZGQ6</accession>
<name>A0A1A9ZGQ6_GLOPL</name>
<dbReference type="AlphaFoldDB" id="A0A1A9ZGQ6"/>
<dbReference type="EnsemblMetazoa" id="GPAI014119-RA">
    <property type="protein sequence ID" value="GPAI014119-PA"/>
    <property type="gene ID" value="GPAI014119"/>
</dbReference>
<evidence type="ECO:0000313" key="1">
    <source>
        <dbReference type="EnsemblMetazoa" id="GPAI014119-PA"/>
    </source>
</evidence>
<keyword evidence="2" id="KW-1185">Reference proteome</keyword>